<dbReference type="EMBL" id="AFRT01000277">
    <property type="protein sequence ID" value="ELU44745.1"/>
    <property type="molecule type" value="Genomic_DNA"/>
</dbReference>
<dbReference type="AlphaFoldDB" id="L8X3G7"/>
<comment type="caution">
    <text evidence="1">The sequence shown here is derived from an EMBL/GenBank/DDBJ whole genome shotgun (WGS) entry which is preliminary data.</text>
</comment>
<keyword evidence="2" id="KW-1185">Reference proteome</keyword>
<evidence type="ECO:0000313" key="1">
    <source>
        <dbReference type="EMBL" id="ELU44745.1"/>
    </source>
</evidence>
<proteinExistence type="predicted"/>
<evidence type="ECO:0000313" key="2">
    <source>
        <dbReference type="Proteomes" id="UP000011668"/>
    </source>
</evidence>
<gene>
    <name evidence="1" type="ORF">AG1IA_01226</name>
</gene>
<dbReference type="Proteomes" id="UP000011668">
    <property type="component" value="Unassembled WGS sequence"/>
</dbReference>
<sequence length="74" mass="8285">MNSTSLRVETTVGCSPLKPGRLPARLLTPTPFPRLRYPVVKTAIEAIAILWRCLGTSWPERDPFSVIMTMRSEA</sequence>
<reference evidence="1 2" key="1">
    <citation type="journal article" date="2013" name="Nat. Commun.">
        <title>The evolution and pathogenic mechanisms of the rice sheath blight pathogen.</title>
        <authorList>
            <person name="Zheng A."/>
            <person name="Lin R."/>
            <person name="Xu L."/>
            <person name="Qin P."/>
            <person name="Tang C."/>
            <person name="Ai P."/>
            <person name="Zhang D."/>
            <person name="Liu Y."/>
            <person name="Sun Z."/>
            <person name="Feng H."/>
            <person name="Wang Y."/>
            <person name="Chen Y."/>
            <person name="Liang X."/>
            <person name="Fu R."/>
            <person name="Li Q."/>
            <person name="Zhang J."/>
            <person name="Yu X."/>
            <person name="Xie Z."/>
            <person name="Ding L."/>
            <person name="Guan P."/>
            <person name="Tang J."/>
            <person name="Liang Y."/>
            <person name="Wang S."/>
            <person name="Deng Q."/>
            <person name="Li S."/>
            <person name="Zhu J."/>
            <person name="Wang L."/>
            <person name="Liu H."/>
            <person name="Li P."/>
        </authorList>
    </citation>
    <scope>NUCLEOTIDE SEQUENCE [LARGE SCALE GENOMIC DNA]</scope>
    <source>
        <strain evidence="2">AG-1 IA</strain>
    </source>
</reference>
<protein>
    <submittedName>
        <fullName evidence="1">Uncharacterized protein</fullName>
    </submittedName>
</protein>
<name>L8X3G7_THACA</name>
<accession>L8X3G7</accession>
<dbReference type="HOGENOM" id="CLU_2689494_0_0_1"/>
<organism evidence="1 2">
    <name type="scientific">Thanatephorus cucumeris (strain AG1-IA)</name>
    <name type="common">Rice sheath blight fungus</name>
    <name type="synonym">Rhizoctonia solani</name>
    <dbReference type="NCBI Taxonomy" id="983506"/>
    <lineage>
        <taxon>Eukaryota</taxon>
        <taxon>Fungi</taxon>
        <taxon>Dikarya</taxon>
        <taxon>Basidiomycota</taxon>
        <taxon>Agaricomycotina</taxon>
        <taxon>Agaricomycetes</taxon>
        <taxon>Cantharellales</taxon>
        <taxon>Ceratobasidiaceae</taxon>
        <taxon>Rhizoctonia</taxon>
        <taxon>Rhizoctonia solani AG-1</taxon>
    </lineage>
</organism>